<dbReference type="GO" id="GO:0003676">
    <property type="term" value="F:nucleic acid binding"/>
    <property type="evidence" value="ECO:0007669"/>
    <property type="project" value="InterPro"/>
</dbReference>
<dbReference type="SUPFAM" id="SSF57756">
    <property type="entry name" value="Retrovirus zinc finger-like domains"/>
    <property type="match status" value="1"/>
</dbReference>
<keyword evidence="3" id="KW-1185">Reference proteome</keyword>
<sequence>MQDLDLDEKPYMTNAGLAQSHEGCLSCPRLFLMHQISKIRGDDVFSPEVRRAVQKRRDYGETFGLAQKAVLTAVDSGGESLRHLKRVLNNWLTEEQRLNHISDDDKENDLNQIRDLIENQHRGRPSVKRLKSSTELSQTKGKKPVTQNKCGKCGVVGHYAPTCKN</sequence>
<dbReference type="Proteomes" id="UP000439903">
    <property type="component" value="Unassembled WGS sequence"/>
</dbReference>
<proteinExistence type="predicted"/>
<dbReference type="InterPro" id="IPR036875">
    <property type="entry name" value="Znf_CCHC_sf"/>
</dbReference>
<organism evidence="2 3">
    <name type="scientific">Gigaspora margarita</name>
    <dbReference type="NCBI Taxonomy" id="4874"/>
    <lineage>
        <taxon>Eukaryota</taxon>
        <taxon>Fungi</taxon>
        <taxon>Fungi incertae sedis</taxon>
        <taxon>Mucoromycota</taxon>
        <taxon>Glomeromycotina</taxon>
        <taxon>Glomeromycetes</taxon>
        <taxon>Diversisporales</taxon>
        <taxon>Gigasporaceae</taxon>
        <taxon>Gigaspora</taxon>
    </lineage>
</organism>
<accession>A0A8H4ER85</accession>
<feature type="compositionally biased region" description="Basic residues" evidence="1">
    <location>
        <begin position="122"/>
        <end position="131"/>
    </location>
</feature>
<protein>
    <submittedName>
        <fullName evidence="2">Protein far1-related sequence 5-like</fullName>
    </submittedName>
</protein>
<feature type="region of interest" description="Disordered" evidence="1">
    <location>
        <begin position="122"/>
        <end position="145"/>
    </location>
</feature>
<reference evidence="2 3" key="1">
    <citation type="journal article" date="2019" name="Environ. Microbiol.">
        <title>At the nexus of three kingdoms: the genome of the mycorrhizal fungus Gigaspora margarita provides insights into plant, endobacterial and fungal interactions.</title>
        <authorList>
            <person name="Venice F."/>
            <person name="Ghignone S."/>
            <person name="Salvioli di Fossalunga A."/>
            <person name="Amselem J."/>
            <person name="Novero M."/>
            <person name="Xianan X."/>
            <person name="Sedzielewska Toro K."/>
            <person name="Morin E."/>
            <person name="Lipzen A."/>
            <person name="Grigoriev I.V."/>
            <person name="Henrissat B."/>
            <person name="Martin F.M."/>
            <person name="Bonfante P."/>
        </authorList>
    </citation>
    <scope>NUCLEOTIDE SEQUENCE [LARGE SCALE GENOMIC DNA]</scope>
    <source>
        <strain evidence="2 3">BEG34</strain>
    </source>
</reference>
<dbReference type="AlphaFoldDB" id="A0A8H4ER85"/>
<gene>
    <name evidence="2" type="ORF">F8M41_006946</name>
</gene>
<evidence type="ECO:0000313" key="2">
    <source>
        <dbReference type="EMBL" id="KAF0539687.1"/>
    </source>
</evidence>
<name>A0A8H4ER85_GIGMA</name>
<comment type="caution">
    <text evidence="2">The sequence shown here is derived from an EMBL/GenBank/DDBJ whole genome shotgun (WGS) entry which is preliminary data.</text>
</comment>
<evidence type="ECO:0000313" key="3">
    <source>
        <dbReference type="Proteomes" id="UP000439903"/>
    </source>
</evidence>
<dbReference type="EMBL" id="WTPW01000170">
    <property type="protein sequence ID" value="KAF0539687.1"/>
    <property type="molecule type" value="Genomic_DNA"/>
</dbReference>
<dbReference type="GO" id="GO:0008270">
    <property type="term" value="F:zinc ion binding"/>
    <property type="evidence" value="ECO:0007669"/>
    <property type="project" value="InterPro"/>
</dbReference>
<feature type="compositionally biased region" description="Polar residues" evidence="1">
    <location>
        <begin position="133"/>
        <end position="145"/>
    </location>
</feature>
<evidence type="ECO:0000256" key="1">
    <source>
        <dbReference type="SAM" id="MobiDB-lite"/>
    </source>
</evidence>
<dbReference type="OrthoDB" id="2396460at2759"/>